<dbReference type="InterPro" id="IPR003749">
    <property type="entry name" value="ThiS/MoaD-like"/>
</dbReference>
<name>A0A419SEW8_9BACL</name>
<dbReference type="InterPro" id="IPR012675">
    <property type="entry name" value="Beta-grasp_dom_sf"/>
</dbReference>
<dbReference type="Proteomes" id="UP000284219">
    <property type="component" value="Unassembled WGS sequence"/>
</dbReference>
<sequence>MNLVINGDQIEVPDSLEFISDLLQHFELGEKVVIVEVNASILEKDQHAKTRLTNGDRIEIVHFVGGG</sequence>
<dbReference type="PANTHER" id="PTHR34472:SF1">
    <property type="entry name" value="SULFUR CARRIER PROTEIN THIS"/>
    <property type="match status" value="1"/>
</dbReference>
<protein>
    <submittedName>
        <fullName evidence="1">Thiamine biosynthesis protein ThiS</fullName>
    </submittedName>
</protein>
<organism evidence="1 2">
    <name type="scientific">Ammoniphilus oxalaticus</name>
    <dbReference type="NCBI Taxonomy" id="66863"/>
    <lineage>
        <taxon>Bacteria</taxon>
        <taxon>Bacillati</taxon>
        <taxon>Bacillota</taxon>
        <taxon>Bacilli</taxon>
        <taxon>Bacillales</taxon>
        <taxon>Paenibacillaceae</taxon>
        <taxon>Aneurinibacillus group</taxon>
        <taxon>Ammoniphilus</taxon>
    </lineage>
</organism>
<keyword evidence="2" id="KW-1185">Reference proteome</keyword>
<proteinExistence type="predicted"/>
<dbReference type="RefSeq" id="WP_120190881.1">
    <property type="nucleotide sequence ID" value="NZ_MCHY01000011.1"/>
</dbReference>
<reference evidence="1 2" key="1">
    <citation type="submission" date="2016-08" db="EMBL/GenBank/DDBJ databases">
        <title>Novel Firmicute Genomes.</title>
        <authorList>
            <person name="Poppleton D.I."/>
            <person name="Gribaldo S."/>
        </authorList>
    </citation>
    <scope>NUCLEOTIDE SEQUENCE [LARGE SCALE GENOMIC DNA]</scope>
    <source>
        <strain evidence="1 2">RAOx-1</strain>
    </source>
</reference>
<dbReference type="Gene3D" id="3.10.20.30">
    <property type="match status" value="1"/>
</dbReference>
<comment type="caution">
    <text evidence="1">The sequence shown here is derived from an EMBL/GenBank/DDBJ whole genome shotgun (WGS) entry which is preliminary data.</text>
</comment>
<dbReference type="InterPro" id="IPR016155">
    <property type="entry name" value="Mopterin_synth/thiamin_S_b"/>
</dbReference>
<evidence type="ECO:0000313" key="1">
    <source>
        <dbReference type="EMBL" id="RKD21764.1"/>
    </source>
</evidence>
<dbReference type="InterPro" id="IPR010035">
    <property type="entry name" value="Thi_S"/>
</dbReference>
<dbReference type="AlphaFoldDB" id="A0A419SEW8"/>
<dbReference type="SUPFAM" id="SSF54285">
    <property type="entry name" value="MoaD/ThiS"/>
    <property type="match status" value="1"/>
</dbReference>
<dbReference type="OrthoDB" id="9798559at2"/>
<dbReference type="PANTHER" id="PTHR34472">
    <property type="entry name" value="SULFUR CARRIER PROTEIN THIS"/>
    <property type="match status" value="1"/>
</dbReference>
<evidence type="ECO:0000313" key="2">
    <source>
        <dbReference type="Proteomes" id="UP000284219"/>
    </source>
</evidence>
<gene>
    <name evidence="1" type="ORF">BEP19_14170</name>
</gene>
<dbReference type="Pfam" id="PF02597">
    <property type="entry name" value="ThiS"/>
    <property type="match status" value="1"/>
</dbReference>
<accession>A0A419SEW8</accession>
<dbReference type="CDD" id="cd00565">
    <property type="entry name" value="Ubl_ThiS"/>
    <property type="match status" value="1"/>
</dbReference>
<dbReference type="NCBIfam" id="TIGR01683">
    <property type="entry name" value="thiS"/>
    <property type="match status" value="1"/>
</dbReference>
<dbReference type="EMBL" id="MCHY01000011">
    <property type="protein sequence ID" value="RKD21764.1"/>
    <property type="molecule type" value="Genomic_DNA"/>
</dbReference>